<feature type="signal peptide" evidence="2">
    <location>
        <begin position="1"/>
        <end position="22"/>
    </location>
</feature>
<feature type="region of interest" description="Disordered" evidence="1">
    <location>
        <begin position="708"/>
        <end position="728"/>
    </location>
</feature>
<evidence type="ECO:0000313" key="5">
    <source>
        <dbReference type="EMBL" id="MBO1318582.1"/>
    </source>
</evidence>
<evidence type="ECO:0000313" key="6">
    <source>
        <dbReference type="Proteomes" id="UP000664417"/>
    </source>
</evidence>
<dbReference type="SUPFAM" id="SSF101898">
    <property type="entry name" value="NHL repeat"/>
    <property type="match status" value="1"/>
</dbReference>
<evidence type="ECO:0000256" key="1">
    <source>
        <dbReference type="SAM" id="MobiDB-lite"/>
    </source>
</evidence>
<dbReference type="InterPro" id="IPR047589">
    <property type="entry name" value="DUF11_rpt"/>
</dbReference>
<feature type="chain" id="PRO_5035416048" evidence="2">
    <location>
        <begin position="23"/>
        <end position="862"/>
    </location>
</feature>
<dbReference type="AlphaFoldDB" id="A0A8J7Q5M9"/>
<feature type="domain" description="DUF11" evidence="3">
    <location>
        <begin position="24"/>
        <end position="108"/>
    </location>
</feature>
<evidence type="ECO:0000256" key="2">
    <source>
        <dbReference type="SAM" id="SignalP"/>
    </source>
</evidence>
<proteinExistence type="predicted"/>
<keyword evidence="6" id="KW-1185">Reference proteome</keyword>
<comment type="caution">
    <text evidence="5">The sequence shown here is derived from an EMBL/GenBank/DDBJ whole genome shotgun (WGS) entry which is preliminary data.</text>
</comment>
<dbReference type="EMBL" id="JAFREP010000006">
    <property type="protein sequence ID" value="MBO1318582.1"/>
    <property type="molecule type" value="Genomic_DNA"/>
</dbReference>
<dbReference type="InterPro" id="IPR011042">
    <property type="entry name" value="6-blade_b-propeller_TolB-like"/>
</dbReference>
<sequence length="862" mass="92249">MRHKRFLLFLLLPVFPSLWAWQADVQVGLTIAPDQPYLDGSALYTATVTNNGPDQATGVTLTMVLPPGTTLVNQEPAGDYSESQHRILWTVGDLSVSQTETYTVELSLPLRDAASQIEIFTIGHDPSSVPAALFRALPDATTLELLQSFGDLTDPTGLIVNGLGEFLVLDQGDPVLANGETPVNDGRLLLLGESNTVVLSSGELLFNPRAAVVQPGRYLVVEPQGFAEGLPAPGSIIAVDPVSGAQSVFAEGSLISLPQDIINDDDGAVVVLDGSNTLFRVSSDGGNQTLLTSGDLLLAPSALARDSAGAFWVADQQSGIIKISGTNFTQEQIKPIDAGNTFEAPFDLLVSRGDRVFVNSFAANGSPQQNLLEINPLDGAVLSTWRYESNHRYRGMLAEYAVTNELSAVTTSVDPDGDNNMLALNNVLLPSPPVVTIQVSETITVADSDQTALAVQINEQETVTVADADTVAPATWIRVSESIQVTDDPQPMLAVQVMVQETIGVGDSDVTQLALQLAVQETVRVGESETVQSDSGGPGVTGTFLPGLRVISEHGELVLGETQMWLQFSELLQDPPGDGETADVTNPIHYQLVGAGVDGLFQTETCGDQPSGDDAFVGVARVVWLPKQQTAAVRFERETALGAGLYRMLICGDRGLVDLENIALDGDGDNKPGGDYRFDFRVLGDNLLRNPHFDQDLGGWIATQGDGAVSFSERDPSRSGTSGSARFPATETPLELSQCIIWPDQPFWQIGGLLQIGPDTAGEQLQIRVDWYGDGSCEGAILATQQRTVASNATESSWIPFLWQGAVPEGAVSAAVSFQWPNNAATDRYLDRLYFSADAEVRLIDNFDSGTLDLWRIPEAKR</sequence>
<name>A0A8J7Q5M9_9BACT</name>
<accession>A0A8J7Q5M9</accession>
<dbReference type="Proteomes" id="UP000664417">
    <property type="component" value="Unassembled WGS sequence"/>
</dbReference>
<protein>
    <submittedName>
        <fullName evidence="5">DUF11 domain-containing protein</fullName>
    </submittedName>
</protein>
<dbReference type="RefSeq" id="WP_207856512.1">
    <property type="nucleotide sequence ID" value="NZ_JAFREP010000002.1"/>
</dbReference>
<evidence type="ECO:0000259" key="3">
    <source>
        <dbReference type="Pfam" id="PF01345"/>
    </source>
</evidence>
<dbReference type="EMBL" id="JAFREP010000002">
    <property type="protein sequence ID" value="MBO1317275.1"/>
    <property type="molecule type" value="Genomic_DNA"/>
</dbReference>
<keyword evidence="2" id="KW-0732">Signal</keyword>
<dbReference type="Pfam" id="PF01345">
    <property type="entry name" value="DUF11"/>
    <property type="match status" value="1"/>
</dbReference>
<dbReference type="Gene3D" id="2.120.10.30">
    <property type="entry name" value="TolB, C-terminal domain"/>
    <property type="match status" value="1"/>
</dbReference>
<gene>
    <name evidence="4" type="ORF">J3U88_02300</name>
    <name evidence="5" type="ORF">J3U88_08940</name>
</gene>
<dbReference type="InterPro" id="IPR001434">
    <property type="entry name" value="OmcB-like_DUF11"/>
</dbReference>
<reference evidence="5" key="1">
    <citation type="submission" date="2021-03" db="EMBL/GenBank/DDBJ databases">
        <authorList>
            <person name="Wang G."/>
        </authorList>
    </citation>
    <scope>NUCLEOTIDE SEQUENCE</scope>
    <source>
        <strain evidence="5">KCTC 12899</strain>
    </source>
</reference>
<evidence type="ECO:0000313" key="4">
    <source>
        <dbReference type="EMBL" id="MBO1317275.1"/>
    </source>
</evidence>
<dbReference type="Gene3D" id="2.60.120.260">
    <property type="entry name" value="Galactose-binding domain-like"/>
    <property type="match status" value="1"/>
</dbReference>
<dbReference type="Gene3D" id="2.60.40.1170">
    <property type="entry name" value="Mu homology domain, subdomain B"/>
    <property type="match status" value="1"/>
</dbReference>
<organism evidence="5 6">
    <name type="scientific">Acanthopleuribacter pedis</name>
    <dbReference type="NCBI Taxonomy" id="442870"/>
    <lineage>
        <taxon>Bacteria</taxon>
        <taxon>Pseudomonadati</taxon>
        <taxon>Acidobacteriota</taxon>
        <taxon>Holophagae</taxon>
        <taxon>Acanthopleuribacterales</taxon>
        <taxon>Acanthopleuribacteraceae</taxon>
        <taxon>Acanthopleuribacter</taxon>
    </lineage>
</organism>
<dbReference type="NCBIfam" id="TIGR01451">
    <property type="entry name" value="B_ant_repeat"/>
    <property type="match status" value="1"/>
</dbReference>